<dbReference type="InterPro" id="IPR003953">
    <property type="entry name" value="FAD-dep_OxRdtase_2_FAD-bd"/>
</dbReference>
<feature type="binding site" evidence="19">
    <location>
        <position position="429"/>
    </location>
    <ligand>
        <name>FAD</name>
        <dbReference type="ChEBI" id="CHEBI:57692"/>
    </ligand>
</feature>
<keyword evidence="6 21" id="KW-0816">Tricarboxylic acid cycle</keyword>
<evidence type="ECO:0000256" key="5">
    <source>
        <dbReference type="ARBA" id="ARBA00022448"/>
    </source>
</evidence>
<keyword evidence="9 19" id="KW-0274">FAD</keyword>
<feature type="binding site" evidence="18">
    <location>
        <position position="296"/>
    </location>
    <ligand>
        <name>substrate</name>
    </ligand>
</feature>
<evidence type="ECO:0000256" key="11">
    <source>
        <dbReference type="ARBA" id="ARBA00022982"/>
    </source>
</evidence>
<evidence type="ECO:0000256" key="21">
    <source>
        <dbReference type="RuleBase" id="RU362051"/>
    </source>
</evidence>
<feature type="binding site" evidence="19">
    <location>
        <begin position="445"/>
        <end position="446"/>
    </location>
    <ligand>
        <name>FAD</name>
        <dbReference type="ChEBI" id="CHEBI:57692"/>
    </ligand>
</feature>
<evidence type="ECO:0000259" key="23">
    <source>
        <dbReference type="Pfam" id="PF02910"/>
    </source>
</evidence>
<sequence>MWRCVARGLRLPCSTKRSSNDSFRSHISRLFSTDSTGGRSSYTVVDHTYDAVVVGAGGAGLRAAIGLSEHGFNTACITKLFPTRSHTVAAQGGINAALGNMTEDDWRWHMYDTVKGSDWLGDQDAIQYMCREAPKAVIELENYGLPFSRTEDGKIYQRAFGGQSLDFGKGGQAYRCACAADRTGHALLHTLYGQAMKHNTQFFVEYFALDLIMNNDGSCQGVIALNMEDGTLHRFRAASTILATGGYGRTYFSATSAHTCTGDGNAMVARAGIPLEDLEFVQFHPTGIYGAGCLITEGSRGEGGILRNSEGERFMERYAPTAKDLASRDVVSRSMTMEIREGRGVGPLKDHIYLHLNHLPPDVLKERLPGISETAAIFAGVDVTKEPIPVLPTVHYNMGGIPTNYHGEVVTIKGDDPDAVIPGLMAAGEAACASVHGANRLGANSLLDIVVFGRACANRVAEIHRPGKKRKARGFDVLKSHFAGEKQKPLEKDAGERTIARLDKLRNSNGSIPTSQIRLNMQRIMQSNAAVFRTQETLEEGCHLIDKAWESFHDVKVKDRSLIWNSDLIETVELENLLINACITMHSAEARKESRGAHAREDFTKRDDEKWMKHTLGYWEKEKVRLDYRPVHMNTLDDEVETFPPKARVY</sequence>
<keyword evidence="5 21" id="KW-0813">Transport</keyword>
<dbReference type="GO" id="GO:0005743">
    <property type="term" value="C:mitochondrial inner membrane"/>
    <property type="evidence" value="ECO:0007669"/>
    <property type="project" value="UniProtKB-SubCell"/>
</dbReference>
<evidence type="ECO:0000256" key="4">
    <source>
        <dbReference type="ARBA" id="ARBA00011313"/>
    </source>
</evidence>
<keyword evidence="7 19" id="KW-0285">Flavoprotein</keyword>
<dbReference type="NCBIfam" id="TIGR01812">
    <property type="entry name" value="sdhA_frdA_Gneg"/>
    <property type="match status" value="1"/>
</dbReference>
<evidence type="ECO:0000256" key="17">
    <source>
        <dbReference type="PIRSR" id="PIRSR611281-1"/>
    </source>
</evidence>
<evidence type="ECO:0000256" key="13">
    <source>
        <dbReference type="ARBA" id="ARBA00023128"/>
    </source>
</evidence>
<dbReference type="InterPro" id="IPR015939">
    <property type="entry name" value="Fum_Rdtase/Succ_DH_flav-like_C"/>
</dbReference>
<feature type="binding site" evidence="19">
    <location>
        <begin position="78"/>
        <end position="93"/>
    </location>
    <ligand>
        <name>FAD</name>
        <dbReference type="ChEBI" id="CHEBI:57692"/>
    </ligand>
</feature>
<evidence type="ECO:0000256" key="2">
    <source>
        <dbReference type="ARBA" id="ARBA00004788"/>
    </source>
</evidence>
<evidence type="ECO:0000256" key="8">
    <source>
        <dbReference type="ARBA" id="ARBA00022792"/>
    </source>
</evidence>
<keyword evidence="14 21" id="KW-0472">Membrane</keyword>
<dbReference type="OrthoDB" id="71672at2759"/>
<evidence type="ECO:0000313" key="25">
    <source>
        <dbReference type="Proteomes" id="UP000886885"/>
    </source>
</evidence>
<feature type="modified residue" description="Tele-8alpha-FAD histidine" evidence="20">
    <location>
        <position position="86"/>
    </location>
</feature>
<evidence type="ECO:0000256" key="3">
    <source>
        <dbReference type="ARBA" id="ARBA00008040"/>
    </source>
</evidence>
<dbReference type="GO" id="GO:0006099">
    <property type="term" value="P:tricarboxylic acid cycle"/>
    <property type="evidence" value="ECO:0007669"/>
    <property type="project" value="UniProtKB-KW"/>
</dbReference>
<reference evidence="24" key="1">
    <citation type="journal article" date="2020" name="bioRxiv">
        <title>Hybrid origin of Populus tomentosa Carr. identified through genome sequencing and phylogenomic analysis.</title>
        <authorList>
            <person name="An X."/>
            <person name="Gao K."/>
            <person name="Chen Z."/>
            <person name="Li J."/>
            <person name="Yang X."/>
            <person name="Yang X."/>
            <person name="Zhou J."/>
            <person name="Guo T."/>
            <person name="Zhao T."/>
            <person name="Huang S."/>
            <person name="Miao D."/>
            <person name="Khan W.U."/>
            <person name="Rao P."/>
            <person name="Ye M."/>
            <person name="Lei B."/>
            <person name="Liao W."/>
            <person name="Wang J."/>
            <person name="Ji L."/>
            <person name="Li Y."/>
            <person name="Guo B."/>
            <person name="Mustafa N.S."/>
            <person name="Li S."/>
            <person name="Yun Q."/>
            <person name="Keller S.R."/>
            <person name="Mao J."/>
            <person name="Zhang R."/>
            <person name="Strauss S.H."/>
        </authorList>
    </citation>
    <scope>NUCLEOTIDE SEQUENCE</scope>
    <source>
        <strain evidence="24">GM15</strain>
        <tissue evidence="24">Leaf</tissue>
    </source>
</reference>
<feature type="binding site" evidence="19">
    <location>
        <begin position="55"/>
        <end position="60"/>
    </location>
    <ligand>
        <name>FAD</name>
        <dbReference type="ChEBI" id="CHEBI:57692"/>
    </ligand>
</feature>
<feature type="domain" description="Fumarate reductase/succinate dehydrogenase flavoprotein-like C-terminal" evidence="23">
    <location>
        <begin position="518"/>
        <end position="650"/>
    </location>
</feature>
<keyword evidence="11 21" id="KW-0249">Electron transport</keyword>
<keyword evidence="12 21" id="KW-0560">Oxidoreductase</keyword>
<feature type="binding site" evidence="18">
    <location>
        <position position="395"/>
    </location>
    <ligand>
        <name>substrate</name>
    </ligand>
</feature>
<comment type="similarity">
    <text evidence="3 21">Belongs to the FAD-dependent oxidoreductase 2 family. FRD/SDH subfamily.</text>
</comment>
<proteinExistence type="inferred from homology"/>
<dbReference type="InterPro" id="IPR014006">
    <property type="entry name" value="Succ_Dhase_FrdA_Gneg"/>
</dbReference>
<dbReference type="EC" id="1.3.5.1" evidence="21"/>
<dbReference type="Proteomes" id="UP000886885">
    <property type="component" value="Chromosome 7A"/>
</dbReference>
<evidence type="ECO:0000259" key="22">
    <source>
        <dbReference type="Pfam" id="PF00890"/>
    </source>
</evidence>
<evidence type="ECO:0000256" key="19">
    <source>
        <dbReference type="PIRSR" id="PIRSR611281-3"/>
    </source>
</evidence>
<keyword evidence="8" id="KW-0999">Mitochondrion inner membrane</keyword>
<organism evidence="24 25">
    <name type="scientific">Populus tomentosa</name>
    <name type="common">Chinese white poplar</name>
    <dbReference type="NCBI Taxonomy" id="118781"/>
    <lineage>
        <taxon>Eukaryota</taxon>
        <taxon>Viridiplantae</taxon>
        <taxon>Streptophyta</taxon>
        <taxon>Embryophyta</taxon>
        <taxon>Tracheophyta</taxon>
        <taxon>Spermatophyta</taxon>
        <taxon>Magnoliopsida</taxon>
        <taxon>eudicotyledons</taxon>
        <taxon>Gunneridae</taxon>
        <taxon>Pentapetalae</taxon>
        <taxon>rosids</taxon>
        <taxon>fabids</taxon>
        <taxon>Malpighiales</taxon>
        <taxon>Salicaceae</taxon>
        <taxon>Saliceae</taxon>
        <taxon>Populus</taxon>
    </lineage>
</organism>
<feature type="binding site" evidence="18">
    <location>
        <position position="284"/>
    </location>
    <ligand>
        <name>substrate</name>
    </ligand>
</feature>
<feature type="domain" description="FAD-dependent oxidoreductase 2 FAD-binding" evidence="22">
    <location>
        <begin position="50"/>
        <end position="446"/>
    </location>
</feature>
<feature type="binding site" evidence="18">
    <location>
        <position position="440"/>
    </location>
    <ligand>
        <name>substrate</name>
    </ligand>
</feature>
<dbReference type="FunFam" id="3.50.50.60:FF:000405">
    <property type="entry name" value="Succinate dehydrogenase [ubiquinone] flavoprotein subunit, mitochondrial"/>
    <property type="match status" value="1"/>
</dbReference>
<comment type="caution">
    <text evidence="24">The sequence shown here is derived from an EMBL/GenBank/DDBJ whole genome shotgun (WGS) entry which is preliminary data.</text>
</comment>
<evidence type="ECO:0000256" key="18">
    <source>
        <dbReference type="PIRSR" id="PIRSR611281-2"/>
    </source>
</evidence>
<evidence type="ECO:0000256" key="7">
    <source>
        <dbReference type="ARBA" id="ARBA00022630"/>
    </source>
</evidence>
<dbReference type="FunFam" id="4.10.80.40:FF:000002">
    <property type="entry name" value="Succinate dehydrogenase [ubiquinone] flavoprotein subunit, mitochondrial"/>
    <property type="match status" value="1"/>
</dbReference>
<evidence type="ECO:0000256" key="16">
    <source>
        <dbReference type="ARBA" id="ARBA00059077"/>
    </source>
</evidence>
<dbReference type="GO" id="GO:0050660">
    <property type="term" value="F:flavin adenine dinucleotide binding"/>
    <property type="evidence" value="ECO:0007669"/>
    <property type="project" value="InterPro"/>
</dbReference>
<dbReference type="InterPro" id="IPR011281">
    <property type="entry name" value="Succ_DH_flav_su_fwd"/>
</dbReference>
<comment type="pathway">
    <text evidence="2 21">Carbohydrate metabolism; tricarboxylic acid cycle; fumarate from succinate (eukaryal route): step 1/1.</text>
</comment>
<dbReference type="GO" id="GO:0009055">
    <property type="term" value="F:electron transfer activity"/>
    <property type="evidence" value="ECO:0007669"/>
    <property type="project" value="TreeGrafter"/>
</dbReference>
<dbReference type="PANTHER" id="PTHR11632">
    <property type="entry name" value="SUCCINATE DEHYDROGENASE 2 FLAVOPROTEIN SUBUNIT"/>
    <property type="match status" value="1"/>
</dbReference>
<dbReference type="PIRSF" id="PIRSF000171">
    <property type="entry name" value="SDHA_APRA_LASPO"/>
    <property type="match status" value="1"/>
</dbReference>
<keyword evidence="25" id="KW-1185">Reference proteome</keyword>
<evidence type="ECO:0000256" key="10">
    <source>
        <dbReference type="ARBA" id="ARBA00022946"/>
    </source>
</evidence>
<evidence type="ECO:0000256" key="15">
    <source>
        <dbReference type="ARBA" id="ARBA00049220"/>
    </source>
</evidence>
<dbReference type="GO" id="GO:0008177">
    <property type="term" value="F:succinate dehydrogenase (quinone) activity"/>
    <property type="evidence" value="ECO:0007669"/>
    <property type="project" value="UniProtKB-EC"/>
</dbReference>
<dbReference type="PANTHER" id="PTHR11632:SF51">
    <property type="entry name" value="SUCCINATE DEHYDROGENASE [UBIQUINONE] FLAVOPROTEIN SUBUNIT, MITOCHONDRIAL"/>
    <property type="match status" value="1"/>
</dbReference>
<dbReference type="PROSITE" id="PS00504">
    <property type="entry name" value="FRD_SDH_FAD_BINDING"/>
    <property type="match status" value="1"/>
</dbReference>
<comment type="function">
    <text evidence="16 21">Flavoprotein (FP) subunit of succinate dehydrogenase (SDH) that is involved in complex II of the mitochondrial electron transport chain and is responsible for transferring electrons from succinate to ubiquinone (coenzyme Q).</text>
</comment>
<name>A0A8X8CM21_POPTO</name>
<dbReference type="GO" id="GO:0006121">
    <property type="term" value="P:mitochondrial electron transport, succinate to ubiquinone"/>
    <property type="evidence" value="ECO:0007669"/>
    <property type="project" value="UniProtKB-ARBA"/>
</dbReference>
<dbReference type="AlphaFoldDB" id="A0A8X8CM21"/>
<dbReference type="Pfam" id="PF00890">
    <property type="entry name" value="FAD_binding_2"/>
    <property type="match status" value="1"/>
</dbReference>
<dbReference type="FunFam" id="3.90.700.10:FF:000001">
    <property type="entry name" value="Mitochondrial succinate dehydrogenase flavoprotein subunit"/>
    <property type="match status" value="1"/>
</dbReference>
<keyword evidence="10 21" id="KW-0809">Transit peptide</keyword>
<dbReference type="NCBIfam" id="TIGR01816">
    <property type="entry name" value="sdhA_forward"/>
    <property type="match status" value="1"/>
</dbReference>
<feature type="active site" description="Proton acceptor" evidence="17">
    <location>
        <position position="328"/>
    </location>
</feature>
<gene>
    <name evidence="24" type="ORF">POTOM_026837</name>
</gene>
<keyword evidence="13" id="KW-0496">Mitochondrion</keyword>
<feature type="binding site" evidence="19">
    <location>
        <position position="263"/>
    </location>
    <ligand>
        <name>FAD</name>
        <dbReference type="ChEBI" id="CHEBI:57692"/>
    </ligand>
</feature>
<comment type="cofactor">
    <cofactor evidence="19">
        <name>FAD</name>
        <dbReference type="ChEBI" id="CHEBI:57692"/>
    </cofactor>
    <text evidence="19">Flavinylated by SdhE, about 5% flavinylation occurs in the absence of SdhE.</text>
</comment>
<dbReference type="InterPro" id="IPR030664">
    <property type="entry name" value="SdhA/FrdA/AprA"/>
</dbReference>
<accession>A0A8X8CM21</accession>
<dbReference type="FunFam" id="1.20.58.100:FF:000001">
    <property type="entry name" value="Succinate dehydrogenase flavoprotein subunit (SdhA)"/>
    <property type="match status" value="1"/>
</dbReference>
<evidence type="ECO:0000256" key="20">
    <source>
        <dbReference type="PIRSR" id="PIRSR611281-4"/>
    </source>
</evidence>
<evidence type="ECO:0000256" key="12">
    <source>
        <dbReference type="ARBA" id="ARBA00023002"/>
    </source>
</evidence>
<evidence type="ECO:0000256" key="6">
    <source>
        <dbReference type="ARBA" id="ARBA00022532"/>
    </source>
</evidence>
<comment type="catalytic activity">
    <reaction evidence="15 21">
        <text>a quinone + succinate = fumarate + a quinol</text>
        <dbReference type="Rhea" id="RHEA:40523"/>
        <dbReference type="ChEBI" id="CHEBI:24646"/>
        <dbReference type="ChEBI" id="CHEBI:29806"/>
        <dbReference type="ChEBI" id="CHEBI:30031"/>
        <dbReference type="ChEBI" id="CHEBI:132124"/>
        <dbReference type="EC" id="1.3.5.1"/>
    </reaction>
</comment>
<dbReference type="InterPro" id="IPR003952">
    <property type="entry name" value="FRD_SDH_FAD_BS"/>
</dbReference>
<evidence type="ECO:0000256" key="9">
    <source>
        <dbReference type="ARBA" id="ARBA00022827"/>
    </source>
</evidence>
<comment type="subunit">
    <text evidence="4">Component of complex II composed of eight subunits in plants: four classical SDH subunits SDH1, SDH2, SDH3 and SDH4 (a flavoprotein (FP), an iron-sulfur protein (IP), and a cytochrome b composed of a large and a small subunit.), as well as four subunits unknown in mitochondria from bacteria and heterotrophic eukaryotes.</text>
</comment>
<evidence type="ECO:0000256" key="1">
    <source>
        <dbReference type="ARBA" id="ARBA00004443"/>
    </source>
</evidence>
<comment type="subcellular location">
    <subcellularLocation>
        <location evidence="1 21">Mitochondrion inner membrane</location>
        <topology evidence="1 21">Peripheral membrane protein</topology>
        <orientation evidence="1 21">Matrix side</orientation>
    </subcellularLocation>
</comment>
<evidence type="ECO:0000256" key="14">
    <source>
        <dbReference type="ARBA" id="ARBA00023136"/>
    </source>
</evidence>
<dbReference type="GO" id="GO:0045273">
    <property type="term" value="C:respiratory chain complex II (succinate dehydrogenase)"/>
    <property type="evidence" value="ECO:0007669"/>
    <property type="project" value="UniProtKB-ARBA"/>
</dbReference>
<dbReference type="EMBL" id="JAAWWB010000013">
    <property type="protein sequence ID" value="KAG6767946.1"/>
    <property type="molecule type" value="Genomic_DNA"/>
</dbReference>
<protein>
    <recommendedName>
        <fullName evidence="21">Succinate dehydrogenase [ubiquinone] flavoprotein subunit, mitochondrial</fullName>
        <ecNumber evidence="21">1.3.5.1</ecNumber>
    </recommendedName>
</protein>
<dbReference type="FunFam" id="3.50.50.60:FF:000482">
    <property type="entry name" value="Succinate dehydrogenase complex, subunit A, flavoprotein (Fp)"/>
    <property type="match status" value="1"/>
</dbReference>
<evidence type="ECO:0000313" key="24">
    <source>
        <dbReference type="EMBL" id="KAG6767946.1"/>
    </source>
</evidence>
<dbReference type="Pfam" id="PF02910">
    <property type="entry name" value="Succ_DH_flav_C"/>
    <property type="match status" value="1"/>
</dbReference>